<dbReference type="InterPro" id="IPR046373">
    <property type="entry name" value="Acyl-CoA_Oxase/DH_mid-dom_sf"/>
</dbReference>
<name>A0AAJ3TTM3_9MYCO</name>
<evidence type="ECO:0000256" key="1">
    <source>
        <dbReference type="ARBA" id="ARBA00001974"/>
    </source>
</evidence>
<dbReference type="SUPFAM" id="SSF47203">
    <property type="entry name" value="Acyl-CoA dehydrogenase C-terminal domain-like"/>
    <property type="match status" value="1"/>
</dbReference>
<keyword evidence="5 6" id="KW-0560">Oxidoreductase</keyword>
<sequence length="397" mass="43937">MYLELDDDLRNYRDRVRRHIQQHRPPMERLPGTRSPKPADLPQYRLWCKSLFTAGFVGADWPVEWGGRDDHDAVQDFIFDTELAHAKAPRPIGAYNLVSGALLNYGTADQKQYYLPRIRRFDDLWCQLFSEPEAGSDLAALRTKATLDGATWKVSGQKVWTTHGHVADLGFLLARTDSSVAKQAGISAFVVDMRTPGITVRPLREITGSSDFNEVFFDDISIPAANIIGAPGQGWAITRAALAHERSQAQREDSIADAVRRLARFATDARTDDSGGVPADNRDVRQRIGAYFARAQVSDLLGFKALLKATYGVPDVGDSPVSKVVFTEANLDIAEYALTLQGARGVLEATDSDAIEGGKWQEAYLWARGFTISAGSNEIMRNLIAERSLKLPRDATR</sequence>
<organism evidence="10 11">
    <name type="scientific">Mycobacterium saskatchewanense</name>
    <dbReference type="NCBI Taxonomy" id="220927"/>
    <lineage>
        <taxon>Bacteria</taxon>
        <taxon>Bacillati</taxon>
        <taxon>Actinomycetota</taxon>
        <taxon>Actinomycetes</taxon>
        <taxon>Mycobacteriales</taxon>
        <taxon>Mycobacteriaceae</taxon>
        <taxon>Mycobacterium</taxon>
        <taxon>Mycobacterium simiae complex</taxon>
    </lineage>
</organism>
<dbReference type="AlphaFoldDB" id="A0AAJ3TTM3"/>
<evidence type="ECO:0008006" key="12">
    <source>
        <dbReference type="Google" id="ProtNLM"/>
    </source>
</evidence>
<keyword evidence="4 6" id="KW-0274">FAD</keyword>
<dbReference type="InterPro" id="IPR006091">
    <property type="entry name" value="Acyl-CoA_Oxase/DH_mid-dom"/>
</dbReference>
<evidence type="ECO:0000256" key="4">
    <source>
        <dbReference type="ARBA" id="ARBA00022827"/>
    </source>
</evidence>
<dbReference type="GO" id="GO:0005886">
    <property type="term" value="C:plasma membrane"/>
    <property type="evidence" value="ECO:0007669"/>
    <property type="project" value="TreeGrafter"/>
</dbReference>
<proteinExistence type="inferred from homology"/>
<feature type="domain" description="Acyl-CoA oxidase/dehydrogenase middle" evidence="8">
    <location>
        <begin position="126"/>
        <end position="219"/>
    </location>
</feature>
<dbReference type="EMBL" id="LQPR01000055">
    <property type="protein sequence ID" value="ORW68096.1"/>
    <property type="molecule type" value="Genomic_DNA"/>
</dbReference>
<comment type="caution">
    <text evidence="10">The sequence shown here is derived from an EMBL/GenBank/DDBJ whole genome shotgun (WGS) entry which is preliminary data.</text>
</comment>
<reference evidence="10 11" key="1">
    <citation type="submission" date="2016-01" db="EMBL/GenBank/DDBJ databases">
        <title>The new phylogeny of the genus Mycobacterium.</title>
        <authorList>
            <person name="Tarcisio F."/>
            <person name="Conor M."/>
            <person name="Antonella G."/>
            <person name="Elisabetta G."/>
            <person name="Giulia F.S."/>
            <person name="Sara T."/>
            <person name="Anna F."/>
            <person name="Clotilde B."/>
            <person name="Roberto B."/>
            <person name="Veronica D.S."/>
            <person name="Fabio R."/>
            <person name="Monica P."/>
            <person name="Olivier J."/>
            <person name="Enrico T."/>
            <person name="Nicola S."/>
        </authorList>
    </citation>
    <scope>NUCLEOTIDE SEQUENCE [LARGE SCALE GENOMIC DNA]</scope>
    <source>
        <strain evidence="10 11">DSM 44616</strain>
    </source>
</reference>
<dbReference type="InterPro" id="IPR009100">
    <property type="entry name" value="AcylCoA_DH/oxidase_NM_dom_sf"/>
</dbReference>
<dbReference type="Pfam" id="PF00441">
    <property type="entry name" value="Acyl-CoA_dh_1"/>
    <property type="match status" value="1"/>
</dbReference>
<evidence type="ECO:0000259" key="8">
    <source>
        <dbReference type="Pfam" id="PF02770"/>
    </source>
</evidence>
<dbReference type="FunFam" id="2.40.110.10:FF:000011">
    <property type="entry name" value="Acyl-CoA dehydrogenase FadE34"/>
    <property type="match status" value="1"/>
</dbReference>
<evidence type="ECO:0000256" key="3">
    <source>
        <dbReference type="ARBA" id="ARBA00022630"/>
    </source>
</evidence>
<dbReference type="InterPro" id="IPR009075">
    <property type="entry name" value="AcylCo_DH/oxidase_C"/>
</dbReference>
<accession>A0AAJ3TTM3</accession>
<dbReference type="PANTHER" id="PTHR43292">
    <property type="entry name" value="ACYL-COA DEHYDROGENASE"/>
    <property type="match status" value="1"/>
</dbReference>
<evidence type="ECO:0000259" key="7">
    <source>
        <dbReference type="Pfam" id="PF00441"/>
    </source>
</evidence>
<comment type="cofactor">
    <cofactor evidence="1 6">
        <name>FAD</name>
        <dbReference type="ChEBI" id="CHEBI:57692"/>
    </cofactor>
</comment>
<dbReference type="GO" id="GO:0016627">
    <property type="term" value="F:oxidoreductase activity, acting on the CH-CH group of donors"/>
    <property type="evidence" value="ECO:0007669"/>
    <property type="project" value="InterPro"/>
</dbReference>
<evidence type="ECO:0000259" key="9">
    <source>
        <dbReference type="Pfam" id="PF02771"/>
    </source>
</evidence>
<dbReference type="GO" id="GO:0050660">
    <property type="term" value="F:flavin adenine dinucleotide binding"/>
    <property type="evidence" value="ECO:0007669"/>
    <property type="project" value="InterPro"/>
</dbReference>
<evidence type="ECO:0000256" key="5">
    <source>
        <dbReference type="ARBA" id="ARBA00023002"/>
    </source>
</evidence>
<dbReference type="InterPro" id="IPR037069">
    <property type="entry name" value="AcylCoA_DH/ox_N_sf"/>
</dbReference>
<comment type="similarity">
    <text evidence="2 6">Belongs to the acyl-CoA dehydrogenase family.</text>
</comment>
<dbReference type="Pfam" id="PF02770">
    <property type="entry name" value="Acyl-CoA_dh_M"/>
    <property type="match status" value="1"/>
</dbReference>
<dbReference type="InterPro" id="IPR013786">
    <property type="entry name" value="AcylCoA_DH/ox_N"/>
</dbReference>
<feature type="domain" description="Acyl-CoA dehydrogenase/oxidase C-terminal" evidence="7">
    <location>
        <begin position="232"/>
        <end position="388"/>
    </location>
</feature>
<dbReference type="Proteomes" id="UP000193387">
    <property type="component" value="Unassembled WGS sequence"/>
</dbReference>
<dbReference type="Pfam" id="PF02771">
    <property type="entry name" value="Acyl-CoA_dh_N"/>
    <property type="match status" value="1"/>
</dbReference>
<keyword evidence="3 6" id="KW-0285">Flavoprotein</keyword>
<dbReference type="InterPro" id="IPR052161">
    <property type="entry name" value="Mycobact_Acyl-CoA_DH"/>
</dbReference>
<dbReference type="Gene3D" id="1.20.140.10">
    <property type="entry name" value="Butyryl-CoA Dehydrogenase, subunit A, domain 3"/>
    <property type="match status" value="1"/>
</dbReference>
<dbReference type="InterPro" id="IPR036250">
    <property type="entry name" value="AcylCo_DH-like_C"/>
</dbReference>
<protein>
    <recommendedName>
        <fullName evidence="12">Acyl-CoA dehydrogenase</fullName>
    </recommendedName>
</protein>
<gene>
    <name evidence="10" type="ORF">AWC23_21955</name>
</gene>
<evidence type="ECO:0000313" key="11">
    <source>
        <dbReference type="Proteomes" id="UP000193387"/>
    </source>
</evidence>
<keyword evidence="11" id="KW-1185">Reference proteome</keyword>
<feature type="domain" description="Acyl-CoA dehydrogenase/oxidase N-terminal" evidence="9">
    <location>
        <begin position="7"/>
        <end position="119"/>
    </location>
</feature>
<dbReference type="RefSeq" id="WP_085257619.1">
    <property type="nucleotide sequence ID" value="NZ_AP022573.1"/>
</dbReference>
<dbReference type="Gene3D" id="1.10.540.10">
    <property type="entry name" value="Acyl-CoA dehydrogenase/oxidase, N-terminal domain"/>
    <property type="match status" value="1"/>
</dbReference>
<evidence type="ECO:0000256" key="2">
    <source>
        <dbReference type="ARBA" id="ARBA00009347"/>
    </source>
</evidence>
<dbReference type="SUPFAM" id="SSF56645">
    <property type="entry name" value="Acyl-CoA dehydrogenase NM domain-like"/>
    <property type="match status" value="1"/>
</dbReference>
<evidence type="ECO:0000256" key="6">
    <source>
        <dbReference type="RuleBase" id="RU362125"/>
    </source>
</evidence>
<dbReference type="Gene3D" id="2.40.110.10">
    <property type="entry name" value="Butyryl-CoA Dehydrogenase, subunit A, domain 2"/>
    <property type="match status" value="1"/>
</dbReference>
<evidence type="ECO:0000313" key="10">
    <source>
        <dbReference type="EMBL" id="ORW68096.1"/>
    </source>
</evidence>
<dbReference type="PANTHER" id="PTHR43292:SF3">
    <property type="entry name" value="ACYL-COA DEHYDROGENASE FADE29"/>
    <property type="match status" value="1"/>
</dbReference>